<evidence type="ECO:0000313" key="3">
    <source>
        <dbReference type="Proteomes" id="UP000001382"/>
    </source>
</evidence>
<dbReference type="SUPFAM" id="SSF51735">
    <property type="entry name" value="NAD(P)-binding Rossmann-fold domains"/>
    <property type="match status" value="1"/>
</dbReference>
<dbReference type="InterPro" id="IPR008030">
    <property type="entry name" value="NmrA-like"/>
</dbReference>
<dbReference type="OrthoDB" id="5510591at2"/>
<dbReference type="Gene3D" id="3.40.50.720">
    <property type="entry name" value="NAD(P)-binding Rossmann-like Domain"/>
    <property type="match status" value="1"/>
</dbReference>
<reference evidence="3" key="2">
    <citation type="submission" date="2010-01" db="EMBL/GenBank/DDBJ databases">
        <title>The complete genome of Geodermatophilus obscurus DSM 43160.</title>
        <authorList>
            <consortium name="US DOE Joint Genome Institute (JGI-PGF)"/>
            <person name="Lucas S."/>
            <person name="Copeland A."/>
            <person name="Lapidus A."/>
            <person name="Glavina del Rio T."/>
            <person name="Dalin E."/>
            <person name="Tice H."/>
            <person name="Bruce D."/>
            <person name="Goodwin L."/>
            <person name="Pitluck S."/>
            <person name="Kyrpides N."/>
            <person name="Mavromatis K."/>
            <person name="Ivanova N."/>
            <person name="Munk A.C."/>
            <person name="Brettin T."/>
            <person name="Detter J.C."/>
            <person name="Han C."/>
            <person name="Larimer F."/>
            <person name="Land M."/>
            <person name="Hauser L."/>
            <person name="Markowitz V."/>
            <person name="Cheng J.-F."/>
            <person name="Hugenholtz P."/>
            <person name="Woyke T."/>
            <person name="Wu D."/>
            <person name="Jando M."/>
            <person name="Schneider S."/>
            <person name="Klenk H.-P."/>
            <person name="Eisen J.A."/>
        </authorList>
    </citation>
    <scope>NUCLEOTIDE SEQUENCE [LARGE SCALE GENOMIC DNA]</scope>
    <source>
        <strain evidence="3">ATCC 25078 / DSM 43160 / JCM 3152 / KCC A-0152 / KCTC 9177 / NBRC 13315 / NRRL B-3577 / G-20</strain>
    </source>
</reference>
<dbReference type="STRING" id="526225.Gobs_2013"/>
<dbReference type="Pfam" id="PF05368">
    <property type="entry name" value="NmrA"/>
    <property type="match status" value="1"/>
</dbReference>
<evidence type="ECO:0000259" key="1">
    <source>
        <dbReference type="Pfam" id="PF05368"/>
    </source>
</evidence>
<dbReference type="CDD" id="cd05269">
    <property type="entry name" value="TMR_SDR_a"/>
    <property type="match status" value="1"/>
</dbReference>
<dbReference type="AlphaFoldDB" id="D2SF12"/>
<dbReference type="Proteomes" id="UP000001382">
    <property type="component" value="Chromosome"/>
</dbReference>
<accession>D2SF12</accession>
<dbReference type="eggNOG" id="COG0702">
    <property type="taxonomic scope" value="Bacteria"/>
</dbReference>
<sequence>MSIVVTGATGHLGRLVVEALLARGVPADQIVATGRRVEALADLQDRGVTVRRADYTDPDSLRAAFAGAEKVLLVSSSEVGQRLPQHRNVISAAKDAGVRLIAYTSFPHADTSTLPLAAEHLATEQVLVESGVPHVVLRNGWYIENYTGQLATYLEHGIVGSAGTGKVSAAPRADFAEAAAAVLTQDGHDGAVYELGGEAFTMPELAATVSAVTGRHVAYTDVPVEQYAQILVGAGLPEPAAALFADFDRAVADGEHHVGDDLATLIGRAPTPLADAVAAAAARQQ</sequence>
<dbReference type="InterPro" id="IPR052718">
    <property type="entry name" value="NmrA-type_oxidoreductase"/>
</dbReference>
<dbReference type="HOGENOM" id="CLU_007383_10_4_11"/>
<reference evidence="2 3" key="1">
    <citation type="journal article" date="2010" name="Stand. Genomic Sci.">
        <title>Complete genome sequence of Geodermatophilus obscurus type strain (G-20).</title>
        <authorList>
            <person name="Ivanova N."/>
            <person name="Sikorski J."/>
            <person name="Jando M."/>
            <person name="Munk C."/>
            <person name="Lapidus A."/>
            <person name="Glavina Del Rio T."/>
            <person name="Copeland A."/>
            <person name="Tice H."/>
            <person name="Cheng J.-F."/>
            <person name="Lucas S."/>
            <person name="Chen F."/>
            <person name="Nolan M."/>
            <person name="Bruce D."/>
            <person name="Goodwin L."/>
            <person name="Pitluck S."/>
            <person name="Mavromatis K."/>
            <person name="Mikhailova N."/>
            <person name="Pati A."/>
            <person name="Chen A."/>
            <person name="Palaniappan K."/>
            <person name="Land M."/>
            <person name="Hauser L."/>
            <person name="Chang Y.-J."/>
            <person name="Jeffries C.D."/>
            <person name="Meincke L."/>
            <person name="Brettin T."/>
            <person name="Detter J.C."/>
            <person name="Detter J.C."/>
            <person name="Rohde M."/>
            <person name="Goeker M."/>
            <person name="Bristow J."/>
            <person name="Eisen J.A."/>
            <person name="Markowitz V."/>
            <person name="Hugenholtz P."/>
            <person name="Kyrpides N.C."/>
            <person name="Klenk H.-P."/>
        </authorList>
    </citation>
    <scope>NUCLEOTIDE SEQUENCE [LARGE SCALE GENOMIC DNA]</scope>
    <source>
        <strain evidence="3">ATCC 25078 / DSM 43160 / JCM 3152 / KCC A-0152 / KCTC 9177 / NBRC 13315 / NRRL B-3577 / G-20</strain>
    </source>
</reference>
<dbReference type="RefSeq" id="WP_012948141.1">
    <property type="nucleotide sequence ID" value="NC_013757.1"/>
</dbReference>
<evidence type="ECO:0000313" key="2">
    <source>
        <dbReference type="EMBL" id="ADB74702.1"/>
    </source>
</evidence>
<name>D2SF12_GEOOG</name>
<dbReference type="PANTHER" id="PTHR47129:SF1">
    <property type="entry name" value="NMRA-LIKE DOMAIN-CONTAINING PROTEIN"/>
    <property type="match status" value="1"/>
</dbReference>
<dbReference type="PANTHER" id="PTHR47129">
    <property type="entry name" value="QUINONE OXIDOREDUCTASE 2"/>
    <property type="match status" value="1"/>
</dbReference>
<feature type="domain" description="NmrA-like" evidence="1">
    <location>
        <begin position="3"/>
        <end position="246"/>
    </location>
</feature>
<gene>
    <name evidence="2" type="ordered locus">Gobs_2013</name>
</gene>
<proteinExistence type="predicted"/>
<dbReference type="InterPro" id="IPR036291">
    <property type="entry name" value="NAD(P)-bd_dom_sf"/>
</dbReference>
<dbReference type="EMBL" id="CP001867">
    <property type="protein sequence ID" value="ADB74702.1"/>
    <property type="molecule type" value="Genomic_DNA"/>
</dbReference>
<dbReference type="Gene3D" id="3.90.25.10">
    <property type="entry name" value="UDP-galactose 4-epimerase, domain 1"/>
    <property type="match status" value="1"/>
</dbReference>
<dbReference type="KEGG" id="gob:Gobs_2013"/>
<protein>
    <submittedName>
        <fullName evidence="2">NmrA family protein</fullName>
    </submittedName>
</protein>
<keyword evidence="3" id="KW-1185">Reference proteome</keyword>
<organism evidence="2 3">
    <name type="scientific">Geodermatophilus obscurus (strain ATCC 25078 / DSM 43160 / JCM 3152 / CCUG 61914 / KCC A-0152 / KCTC 9177 / NBRC 13315 / NRRL B-3577 / G-20)</name>
    <dbReference type="NCBI Taxonomy" id="526225"/>
    <lineage>
        <taxon>Bacteria</taxon>
        <taxon>Bacillati</taxon>
        <taxon>Actinomycetota</taxon>
        <taxon>Actinomycetes</taxon>
        <taxon>Geodermatophilales</taxon>
        <taxon>Geodermatophilaceae</taxon>
        <taxon>Geodermatophilus</taxon>
    </lineage>
</organism>